<dbReference type="InterPro" id="IPR015424">
    <property type="entry name" value="PyrdxlP-dep_Trfase"/>
</dbReference>
<reference evidence="6 7" key="1">
    <citation type="submission" date="2019-02" db="EMBL/GenBank/DDBJ databases">
        <title>Deep-cultivation of Planctomycetes and their phenomic and genomic characterization uncovers novel biology.</title>
        <authorList>
            <person name="Wiegand S."/>
            <person name="Jogler M."/>
            <person name="Boedeker C."/>
            <person name="Pinto D."/>
            <person name="Vollmers J."/>
            <person name="Rivas-Marin E."/>
            <person name="Kohn T."/>
            <person name="Peeters S.H."/>
            <person name="Heuer A."/>
            <person name="Rast P."/>
            <person name="Oberbeckmann S."/>
            <person name="Bunk B."/>
            <person name="Jeske O."/>
            <person name="Meyerdierks A."/>
            <person name="Storesund J.E."/>
            <person name="Kallscheuer N."/>
            <person name="Luecker S."/>
            <person name="Lage O.M."/>
            <person name="Pohl T."/>
            <person name="Merkel B.J."/>
            <person name="Hornburger P."/>
            <person name="Mueller R.-W."/>
            <person name="Bruemmer F."/>
            <person name="Labrenz M."/>
            <person name="Spormann A.M."/>
            <person name="Op den Camp H."/>
            <person name="Overmann J."/>
            <person name="Amann R."/>
            <person name="Jetten M.S.M."/>
            <person name="Mascher T."/>
            <person name="Medema M.H."/>
            <person name="Devos D.P."/>
            <person name="Kaster A.-K."/>
            <person name="Ovreas L."/>
            <person name="Rohde M."/>
            <person name="Galperin M.Y."/>
            <person name="Jogler C."/>
        </authorList>
    </citation>
    <scope>NUCLEOTIDE SEQUENCE [LARGE SCALE GENOMIC DNA]</scope>
    <source>
        <strain evidence="6 7">Pla133</strain>
    </source>
</reference>
<dbReference type="InterPro" id="IPR015421">
    <property type="entry name" value="PyrdxlP-dep_Trfase_major"/>
</dbReference>
<dbReference type="Gene3D" id="3.40.640.10">
    <property type="entry name" value="Type I PLP-dependent aspartate aminotransferase-like (Major domain)"/>
    <property type="match status" value="1"/>
</dbReference>
<comment type="cofactor">
    <cofactor evidence="1 4">
        <name>pyridoxal 5'-phosphate</name>
        <dbReference type="ChEBI" id="CHEBI:597326"/>
    </cofactor>
</comment>
<dbReference type="EMBL" id="CP036287">
    <property type="protein sequence ID" value="QDU69962.1"/>
    <property type="molecule type" value="Genomic_DNA"/>
</dbReference>
<dbReference type="AlphaFoldDB" id="A0A518BSL1"/>
<protein>
    <submittedName>
        <fullName evidence="6">Isopenicillin N epimerase</fullName>
        <ecNumber evidence="6">5.1.1.17</ecNumber>
    </submittedName>
</protein>
<dbReference type="GO" id="GO:0045439">
    <property type="term" value="F:isopenicillin-N epimerase activity"/>
    <property type="evidence" value="ECO:0007669"/>
    <property type="project" value="UniProtKB-EC"/>
</dbReference>
<dbReference type="EC" id="5.1.1.17" evidence="6"/>
<dbReference type="PROSITE" id="PS00595">
    <property type="entry name" value="AA_TRANSFER_CLASS_5"/>
    <property type="match status" value="1"/>
</dbReference>
<evidence type="ECO:0000313" key="6">
    <source>
        <dbReference type="EMBL" id="QDU69962.1"/>
    </source>
</evidence>
<dbReference type="Gene3D" id="3.90.1150.10">
    <property type="entry name" value="Aspartate Aminotransferase, domain 1"/>
    <property type="match status" value="1"/>
</dbReference>
<name>A0A518BSL1_9BACT</name>
<dbReference type="InterPro" id="IPR020578">
    <property type="entry name" value="Aminotrans_V_PyrdxlP_BS"/>
</dbReference>
<accession>A0A518BSL1</accession>
<dbReference type="InterPro" id="IPR015422">
    <property type="entry name" value="PyrdxlP-dep_Trfase_small"/>
</dbReference>
<keyword evidence="2" id="KW-0663">Pyridoxal phosphate</keyword>
<proteinExistence type="inferred from homology"/>
<dbReference type="SUPFAM" id="SSF53383">
    <property type="entry name" value="PLP-dependent transferases"/>
    <property type="match status" value="1"/>
</dbReference>
<gene>
    <name evidence="6" type="primary">cefD_4</name>
    <name evidence="6" type="ORF">Pla133_50850</name>
</gene>
<evidence type="ECO:0000256" key="2">
    <source>
        <dbReference type="ARBA" id="ARBA00022898"/>
    </source>
</evidence>
<keyword evidence="6" id="KW-0413">Isomerase</keyword>
<dbReference type="Proteomes" id="UP000316921">
    <property type="component" value="Chromosome"/>
</dbReference>
<dbReference type="InterPro" id="IPR000192">
    <property type="entry name" value="Aminotrans_V_dom"/>
</dbReference>
<keyword evidence="7" id="KW-1185">Reference proteome</keyword>
<sequence>MVAMHAQLGDRSLFPDLRAGAYLAHAAISPLSLPVAESLRAGVALGETGGLAAFPHLIERADAARDGFARLIGARPGEVARVSSTSAGVSAIASALALRSGDRVVLFEGEFPTNVTPWQAAARARGAQVVFVPLAPFQRSLKEGLAALDAELARGCALVAVSAVQFQTGLAMPLAEIAERAHAVGARVFVDGIQAVGATPLDVVATGIDFLACASHKWLMGPMGAGFLFVAQAARAELEPLSVGWVSHVDFDAFLFGPGELRYDRPLSSDARVFEQGVHNFLGLCGLAASIELLEGLGAEAIWNHVQAYLDRVEPELVARGWRSLRHAEPAGRSTIASFAPPAGVDTQHVVESLGEAGVAVTGPDGLLRIAPHWPNASAELELLTAALDRI</sequence>
<evidence type="ECO:0000313" key="7">
    <source>
        <dbReference type="Proteomes" id="UP000316921"/>
    </source>
</evidence>
<comment type="similarity">
    <text evidence="3">Belongs to the class-V pyridoxal-phosphate-dependent aminotransferase family.</text>
</comment>
<evidence type="ECO:0000256" key="1">
    <source>
        <dbReference type="ARBA" id="ARBA00001933"/>
    </source>
</evidence>
<dbReference type="PANTHER" id="PTHR43586">
    <property type="entry name" value="CYSTEINE DESULFURASE"/>
    <property type="match status" value="1"/>
</dbReference>
<feature type="domain" description="Aminotransferase class V" evidence="5">
    <location>
        <begin position="57"/>
        <end position="362"/>
    </location>
</feature>
<evidence type="ECO:0000256" key="4">
    <source>
        <dbReference type="RuleBase" id="RU004504"/>
    </source>
</evidence>
<evidence type="ECO:0000256" key="3">
    <source>
        <dbReference type="RuleBase" id="RU004075"/>
    </source>
</evidence>
<dbReference type="Pfam" id="PF00266">
    <property type="entry name" value="Aminotran_5"/>
    <property type="match status" value="1"/>
</dbReference>
<dbReference type="PANTHER" id="PTHR43586:SF15">
    <property type="entry name" value="BLR3095 PROTEIN"/>
    <property type="match status" value="1"/>
</dbReference>
<organism evidence="6 7">
    <name type="scientific">Engelhardtia mirabilis</name>
    <dbReference type="NCBI Taxonomy" id="2528011"/>
    <lineage>
        <taxon>Bacteria</taxon>
        <taxon>Pseudomonadati</taxon>
        <taxon>Planctomycetota</taxon>
        <taxon>Planctomycetia</taxon>
        <taxon>Planctomycetia incertae sedis</taxon>
        <taxon>Engelhardtia</taxon>
    </lineage>
</organism>
<evidence type="ECO:0000259" key="5">
    <source>
        <dbReference type="Pfam" id="PF00266"/>
    </source>
</evidence>
<dbReference type="KEGG" id="pbap:Pla133_50850"/>